<dbReference type="Proteomes" id="UP001165679">
    <property type="component" value="Unassembled WGS sequence"/>
</dbReference>
<reference evidence="2" key="2">
    <citation type="submission" date="2022-10" db="EMBL/GenBank/DDBJ databases">
        <authorList>
            <person name="Trinh H.N."/>
        </authorList>
    </citation>
    <scope>NUCLEOTIDE SEQUENCE</scope>
    <source>
        <strain evidence="2">RN2-1</strain>
    </source>
</reference>
<dbReference type="Pfam" id="PF05545">
    <property type="entry name" value="FixQ"/>
    <property type="match status" value="1"/>
</dbReference>
<dbReference type="EMBL" id="JAPDNT010000001">
    <property type="protein sequence ID" value="MCW3473186.1"/>
    <property type="molecule type" value="Genomic_DNA"/>
</dbReference>
<organism evidence="2 3">
    <name type="scientific">Limobrevibacterium gyesilva</name>
    <dbReference type="NCBI Taxonomy" id="2991712"/>
    <lineage>
        <taxon>Bacteria</taxon>
        <taxon>Pseudomonadati</taxon>
        <taxon>Pseudomonadota</taxon>
        <taxon>Alphaproteobacteria</taxon>
        <taxon>Acetobacterales</taxon>
        <taxon>Acetobacteraceae</taxon>
        <taxon>Limobrevibacterium</taxon>
    </lineage>
</organism>
<gene>
    <name evidence="2" type="ORF">OL599_01215</name>
</gene>
<keyword evidence="3" id="KW-1185">Reference proteome</keyword>
<keyword evidence="1" id="KW-0812">Transmembrane</keyword>
<proteinExistence type="predicted"/>
<accession>A0AA41YJ61</accession>
<dbReference type="CDD" id="cd01324">
    <property type="entry name" value="cbb3_Oxidase_CcoQ"/>
    <property type="match status" value="1"/>
</dbReference>
<dbReference type="InterPro" id="IPR008621">
    <property type="entry name" value="Cbb3-typ_cyt_oxidase_comp"/>
</dbReference>
<dbReference type="RefSeq" id="WP_264711764.1">
    <property type="nucleotide sequence ID" value="NZ_JAPDNT010000001.1"/>
</dbReference>
<comment type="caution">
    <text evidence="2">The sequence shown here is derived from an EMBL/GenBank/DDBJ whole genome shotgun (WGS) entry which is preliminary data.</text>
</comment>
<dbReference type="AlphaFoldDB" id="A0AA41YJ61"/>
<evidence type="ECO:0000256" key="1">
    <source>
        <dbReference type="SAM" id="Phobius"/>
    </source>
</evidence>
<reference evidence="2" key="1">
    <citation type="submission" date="2022-09" db="EMBL/GenBank/DDBJ databases">
        <title>Rhodovastum sp. nov. RN2-1 isolated from soil in Seongnam, South Korea.</title>
        <authorList>
            <person name="Le N.T."/>
        </authorList>
    </citation>
    <scope>NUCLEOTIDE SEQUENCE</scope>
    <source>
        <strain evidence="2">RN2-1</strain>
    </source>
</reference>
<feature type="transmembrane region" description="Helical" evidence="1">
    <location>
        <begin position="15"/>
        <end position="33"/>
    </location>
</feature>
<protein>
    <submittedName>
        <fullName evidence="2">Cbb3-type cytochrome c oxidase subunit 3</fullName>
    </submittedName>
</protein>
<evidence type="ECO:0000313" key="3">
    <source>
        <dbReference type="Proteomes" id="UP001165679"/>
    </source>
</evidence>
<keyword evidence="1" id="KW-1133">Transmembrane helix</keyword>
<name>A0AA41YJ61_9PROT</name>
<sequence>MGVDHDTIVGLSKSFGLFYLIALSAAVMIYAYWPSNKKHFDNAAKTILRDEDKPWR</sequence>
<keyword evidence="1" id="KW-0472">Membrane</keyword>
<evidence type="ECO:0000313" key="2">
    <source>
        <dbReference type="EMBL" id="MCW3473186.1"/>
    </source>
</evidence>